<keyword evidence="2" id="KW-0812">Transmembrane</keyword>
<dbReference type="AlphaFoldDB" id="A0A371FQI7"/>
<accession>A0A371FQI7</accession>
<dbReference type="Proteomes" id="UP000257109">
    <property type="component" value="Unassembled WGS sequence"/>
</dbReference>
<feature type="compositionally biased region" description="Basic and acidic residues" evidence="1">
    <location>
        <begin position="124"/>
        <end position="153"/>
    </location>
</feature>
<evidence type="ECO:0000256" key="2">
    <source>
        <dbReference type="SAM" id="Phobius"/>
    </source>
</evidence>
<keyword evidence="4" id="KW-1185">Reference proteome</keyword>
<gene>
    <name evidence="3" type="ORF">CR513_38888</name>
</gene>
<organism evidence="3 4">
    <name type="scientific">Mucuna pruriens</name>
    <name type="common">Velvet bean</name>
    <name type="synonym">Dolichos pruriens</name>
    <dbReference type="NCBI Taxonomy" id="157652"/>
    <lineage>
        <taxon>Eukaryota</taxon>
        <taxon>Viridiplantae</taxon>
        <taxon>Streptophyta</taxon>
        <taxon>Embryophyta</taxon>
        <taxon>Tracheophyta</taxon>
        <taxon>Spermatophyta</taxon>
        <taxon>Magnoliopsida</taxon>
        <taxon>eudicotyledons</taxon>
        <taxon>Gunneridae</taxon>
        <taxon>Pentapetalae</taxon>
        <taxon>rosids</taxon>
        <taxon>fabids</taxon>
        <taxon>Fabales</taxon>
        <taxon>Fabaceae</taxon>
        <taxon>Papilionoideae</taxon>
        <taxon>50 kb inversion clade</taxon>
        <taxon>NPAAA clade</taxon>
        <taxon>indigoferoid/millettioid clade</taxon>
        <taxon>Phaseoleae</taxon>
        <taxon>Mucuna</taxon>
    </lineage>
</organism>
<name>A0A371FQI7_MUCPR</name>
<sequence length="171" mass="19154">MVPTWKEREKTKSDCRERSISAFELGFPSTVTTRCCRFFAPKLVGSSKKTILPIEKLSSISLLTSHLSYLLSLLLSLLLVLWWQVLEVDLPDSGNESLESGCDENYFVHELRRGGLMEGEEVEKGEKREHLFGKESDGSGERVTARPKGERVTTRKIASSDVMATSSSLLK</sequence>
<reference evidence="3" key="1">
    <citation type="submission" date="2018-05" db="EMBL/GenBank/DDBJ databases">
        <title>Draft genome of Mucuna pruriens seed.</title>
        <authorList>
            <person name="Nnadi N.E."/>
            <person name="Vos R."/>
            <person name="Hasami M.H."/>
            <person name="Devisetty U.K."/>
            <person name="Aguiy J.C."/>
        </authorList>
    </citation>
    <scope>NUCLEOTIDE SEQUENCE [LARGE SCALE GENOMIC DNA]</scope>
    <source>
        <strain evidence="3">JCA_2017</strain>
    </source>
</reference>
<keyword evidence="2" id="KW-0472">Membrane</keyword>
<dbReference type="EMBL" id="QJKJ01008178">
    <property type="protein sequence ID" value="RDX80556.1"/>
    <property type="molecule type" value="Genomic_DNA"/>
</dbReference>
<comment type="caution">
    <text evidence="3">The sequence shown here is derived from an EMBL/GenBank/DDBJ whole genome shotgun (WGS) entry which is preliminary data.</text>
</comment>
<feature type="non-terminal residue" evidence="3">
    <location>
        <position position="1"/>
    </location>
</feature>
<evidence type="ECO:0000313" key="3">
    <source>
        <dbReference type="EMBL" id="RDX80556.1"/>
    </source>
</evidence>
<feature type="transmembrane region" description="Helical" evidence="2">
    <location>
        <begin position="67"/>
        <end position="85"/>
    </location>
</feature>
<keyword evidence="2" id="KW-1133">Transmembrane helix</keyword>
<protein>
    <submittedName>
        <fullName evidence="3">Uncharacterized protein</fullName>
    </submittedName>
</protein>
<proteinExistence type="predicted"/>
<feature type="region of interest" description="Disordered" evidence="1">
    <location>
        <begin position="124"/>
        <end position="157"/>
    </location>
</feature>
<evidence type="ECO:0000313" key="4">
    <source>
        <dbReference type="Proteomes" id="UP000257109"/>
    </source>
</evidence>
<evidence type="ECO:0000256" key="1">
    <source>
        <dbReference type="SAM" id="MobiDB-lite"/>
    </source>
</evidence>